<accession>A0A1S3IN30</accession>
<dbReference type="GO" id="GO:0005576">
    <property type="term" value="C:extracellular region"/>
    <property type="evidence" value="ECO:0007669"/>
    <property type="project" value="InterPro"/>
</dbReference>
<dbReference type="GeneID" id="106165599"/>
<reference evidence="3" key="1">
    <citation type="journal article" date="2015" name="Nat. Commun.">
        <title>The Lingula genome provides insights into brachiopod evolution and the origin of phosphate biomineralization.</title>
        <authorList>
            <person name="Luo Y.J."/>
            <person name="Takeuchi T."/>
            <person name="Koyanagi R."/>
            <person name="Yamada L."/>
            <person name="Kanda M."/>
            <person name="Khalturina M."/>
            <person name="Fujie M."/>
            <person name="Yamasaki S.I."/>
            <person name="Endo K."/>
            <person name="Satoh N."/>
        </authorList>
    </citation>
    <scope>NUCLEOTIDE SEQUENCE</scope>
</reference>
<protein>
    <submittedName>
        <fullName evidence="3">Mammalian ependymin-related protein 1</fullName>
    </submittedName>
</protein>
<dbReference type="AlphaFoldDB" id="A0A1S3IN30"/>
<dbReference type="GO" id="GO:0005764">
    <property type="term" value="C:lysosome"/>
    <property type="evidence" value="ECO:0007669"/>
    <property type="project" value="TreeGrafter"/>
</dbReference>
<gene>
    <name evidence="3" type="primary">LOC106165599</name>
</gene>
<dbReference type="Proteomes" id="UP000085678">
    <property type="component" value="Unplaced"/>
</dbReference>
<evidence type="ECO:0000313" key="2">
    <source>
        <dbReference type="Proteomes" id="UP000085678"/>
    </source>
</evidence>
<evidence type="ECO:0000256" key="1">
    <source>
        <dbReference type="SAM" id="SignalP"/>
    </source>
</evidence>
<reference evidence="3" key="2">
    <citation type="submission" date="2025-08" db="UniProtKB">
        <authorList>
            <consortium name="RefSeq"/>
        </authorList>
    </citation>
    <scope>IDENTIFICATION</scope>
</reference>
<feature type="signal peptide" evidence="1">
    <location>
        <begin position="1"/>
        <end position="17"/>
    </location>
</feature>
<dbReference type="GO" id="GO:0007160">
    <property type="term" value="P:cell-matrix adhesion"/>
    <property type="evidence" value="ECO:0007669"/>
    <property type="project" value="InterPro"/>
</dbReference>
<dbReference type="KEGG" id="lak:106165599"/>
<dbReference type="Pfam" id="PF00811">
    <property type="entry name" value="Ependymin"/>
    <property type="match status" value="1"/>
</dbReference>
<proteinExistence type="predicted"/>
<dbReference type="PANTHER" id="PTHR10697">
    <property type="entry name" value="MAMMALIAN EPENDYMIN-RELATED PROTEIN 1"/>
    <property type="match status" value="1"/>
</dbReference>
<name>A0A1S3IN30_LINAN</name>
<organism evidence="2 3">
    <name type="scientific">Lingula anatina</name>
    <name type="common">Brachiopod</name>
    <name type="synonym">Lingula unguis</name>
    <dbReference type="NCBI Taxonomy" id="7574"/>
    <lineage>
        <taxon>Eukaryota</taxon>
        <taxon>Metazoa</taxon>
        <taxon>Spiralia</taxon>
        <taxon>Lophotrochozoa</taxon>
        <taxon>Brachiopoda</taxon>
        <taxon>Linguliformea</taxon>
        <taxon>Lingulata</taxon>
        <taxon>Lingulida</taxon>
        <taxon>Linguloidea</taxon>
        <taxon>Lingulidae</taxon>
        <taxon>Lingula</taxon>
    </lineage>
</organism>
<dbReference type="InParanoid" id="A0A1S3IN30"/>
<keyword evidence="1" id="KW-0732">Signal</keyword>
<dbReference type="RefSeq" id="XP_013399306.1">
    <property type="nucleotide sequence ID" value="XM_013543852.1"/>
</dbReference>
<dbReference type="InterPro" id="IPR001299">
    <property type="entry name" value="Ependymin"/>
</dbReference>
<keyword evidence="2" id="KW-1185">Reference proteome</keyword>
<feature type="chain" id="PRO_5010200796" evidence="1">
    <location>
        <begin position="18"/>
        <end position="187"/>
    </location>
</feature>
<dbReference type="PANTHER" id="PTHR10697:SF13">
    <property type="entry name" value="RICIN B LECTIN DOMAIN-CONTAINING PROTEIN"/>
    <property type="match status" value="1"/>
</dbReference>
<evidence type="ECO:0000313" key="3">
    <source>
        <dbReference type="RefSeq" id="XP_013399306.1"/>
    </source>
</evidence>
<dbReference type="GO" id="GO:0005509">
    <property type="term" value="F:calcium ion binding"/>
    <property type="evidence" value="ECO:0007669"/>
    <property type="project" value="InterPro"/>
</dbReference>
<sequence length="187" mass="20015">MIKLVLLLCTAVFGVLGAPGLTEAPTPCCTASQWEGVMLEVGGYAAQSHAGFLKGSIAVSYDMLGKRVATVSHLNYSAGAQSNMKVIQDFKGGMQYVIMNTTCTKSALKGAMPPNCMPDDAKFGGGFYFGSPSSQLPCQRWLYTYNGTTFDLIVTQQDCIPVIETEYSGTDAETECRGKNIGSVFEE</sequence>
<dbReference type="OrthoDB" id="6084362at2759"/>